<feature type="chain" id="PRO_5026242156" evidence="1">
    <location>
        <begin position="18"/>
        <end position="217"/>
    </location>
</feature>
<comment type="caution">
    <text evidence="2">The sequence shown here is derived from an EMBL/GenBank/DDBJ whole genome shotgun (WGS) entry which is preliminary data.</text>
</comment>
<accession>A0A6G1EJL4</accession>
<dbReference type="PANTHER" id="PTHR33086">
    <property type="entry name" value="OS05G0468200 PROTEIN-RELATED"/>
    <property type="match status" value="1"/>
</dbReference>
<dbReference type="EMBL" id="SPHZ02000003">
    <property type="protein sequence ID" value="KAF0924786.1"/>
    <property type="molecule type" value="Genomic_DNA"/>
</dbReference>
<dbReference type="Proteomes" id="UP000479710">
    <property type="component" value="Unassembled WGS sequence"/>
</dbReference>
<proteinExistence type="predicted"/>
<keyword evidence="3" id="KW-1185">Reference proteome</keyword>
<name>A0A6G1EJL4_9ORYZ</name>
<sequence>MLLLWRLFRCGLSTAASQPLWAMIGYTKIRASSAQRASIELAQPPVVSHLVVPEPEPPLYSDSDIIVTVVGHAGATTGDGLLLLDFMDICGTARVVATHRAGAQQRKLTAHAAALGNAGSPASTSNPDITRFVCNAISGQLFRLPDVDGTKKTMYCHHIGLLTRSTHGQAPPDKFAVAALSEDLDGKEPALQPHPRLWNPQERHLHEYLDLDEGNPC</sequence>
<protein>
    <submittedName>
        <fullName evidence="2">Uncharacterized protein</fullName>
    </submittedName>
</protein>
<organism evidence="2 3">
    <name type="scientific">Oryza meyeriana var. granulata</name>
    <dbReference type="NCBI Taxonomy" id="110450"/>
    <lineage>
        <taxon>Eukaryota</taxon>
        <taxon>Viridiplantae</taxon>
        <taxon>Streptophyta</taxon>
        <taxon>Embryophyta</taxon>
        <taxon>Tracheophyta</taxon>
        <taxon>Spermatophyta</taxon>
        <taxon>Magnoliopsida</taxon>
        <taxon>Liliopsida</taxon>
        <taxon>Poales</taxon>
        <taxon>Poaceae</taxon>
        <taxon>BOP clade</taxon>
        <taxon>Oryzoideae</taxon>
        <taxon>Oryzeae</taxon>
        <taxon>Oryzinae</taxon>
        <taxon>Oryza</taxon>
        <taxon>Oryza meyeriana</taxon>
    </lineage>
</organism>
<dbReference type="PANTHER" id="PTHR33086:SF98">
    <property type="entry name" value="OS05G0468200 PROTEIN"/>
    <property type="match status" value="1"/>
</dbReference>
<evidence type="ECO:0000256" key="1">
    <source>
        <dbReference type="SAM" id="SignalP"/>
    </source>
</evidence>
<evidence type="ECO:0000313" key="3">
    <source>
        <dbReference type="Proteomes" id="UP000479710"/>
    </source>
</evidence>
<dbReference type="AlphaFoldDB" id="A0A6G1EJL4"/>
<gene>
    <name evidence="2" type="ORF">E2562_014893</name>
</gene>
<feature type="signal peptide" evidence="1">
    <location>
        <begin position="1"/>
        <end position="17"/>
    </location>
</feature>
<dbReference type="OrthoDB" id="655503at2759"/>
<evidence type="ECO:0000313" key="2">
    <source>
        <dbReference type="EMBL" id="KAF0924786.1"/>
    </source>
</evidence>
<keyword evidence="1" id="KW-0732">Signal</keyword>
<reference evidence="2 3" key="1">
    <citation type="submission" date="2019-11" db="EMBL/GenBank/DDBJ databases">
        <title>Whole genome sequence of Oryza granulata.</title>
        <authorList>
            <person name="Li W."/>
        </authorList>
    </citation>
    <scope>NUCLEOTIDE SEQUENCE [LARGE SCALE GENOMIC DNA]</scope>
    <source>
        <strain evidence="3">cv. Menghai</strain>
        <tissue evidence="2">Leaf</tissue>
    </source>
</reference>